<gene>
    <name evidence="1" type="ORF">M569_03171</name>
</gene>
<dbReference type="SUPFAM" id="SSF53335">
    <property type="entry name" value="S-adenosyl-L-methionine-dependent methyltransferases"/>
    <property type="match status" value="1"/>
</dbReference>
<reference evidence="1 2" key="1">
    <citation type="journal article" date="2013" name="BMC Genomics">
        <title>The miniature genome of a carnivorous plant Genlisea aurea contains a low number of genes and short non-coding sequences.</title>
        <authorList>
            <person name="Leushkin E.V."/>
            <person name="Sutormin R.A."/>
            <person name="Nabieva E.R."/>
            <person name="Penin A.A."/>
            <person name="Kondrashov A.S."/>
            <person name="Logacheva M.D."/>
        </authorList>
    </citation>
    <scope>NUCLEOTIDE SEQUENCE [LARGE SCALE GENOMIC DNA]</scope>
</reference>
<proteinExistence type="predicted"/>
<sequence length="187" mass="20984">VEKDWSFLDFEDGGLKGKIERIISGGNLKKTSKVLVSYGSEGFIDEVVSAWGFEFLVHVHDSLMILASVKEKYDEIKCWQGEVVNIPDKWSDFDAVYLYFLPGIPLQLDQLLAALATRCSPGARVVISYPGGKSGVEELKERFPDVVLWSLPDRTRLLQAAAKYSFQLVEFVDEPQFYLSVLTLNAA</sequence>
<dbReference type="Gene3D" id="3.40.50.150">
    <property type="entry name" value="Vaccinia Virus protein VP39"/>
    <property type="match status" value="1"/>
</dbReference>
<accession>S8D2G1</accession>
<name>S8D2G1_9LAMI</name>
<organism evidence="1 2">
    <name type="scientific">Genlisea aurea</name>
    <dbReference type="NCBI Taxonomy" id="192259"/>
    <lineage>
        <taxon>Eukaryota</taxon>
        <taxon>Viridiplantae</taxon>
        <taxon>Streptophyta</taxon>
        <taxon>Embryophyta</taxon>
        <taxon>Tracheophyta</taxon>
        <taxon>Spermatophyta</taxon>
        <taxon>Magnoliopsida</taxon>
        <taxon>eudicotyledons</taxon>
        <taxon>Gunneridae</taxon>
        <taxon>Pentapetalae</taxon>
        <taxon>asterids</taxon>
        <taxon>lamiids</taxon>
        <taxon>Lamiales</taxon>
        <taxon>Lentibulariaceae</taxon>
        <taxon>Genlisea</taxon>
    </lineage>
</organism>
<dbReference type="Proteomes" id="UP000015453">
    <property type="component" value="Unassembled WGS sequence"/>
</dbReference>
<dbReference type="PANTHER" id="PTHR37217:SF1">
    <property type="entry name" value="EXPRESSED PROTEIN"/>
    <property type="match status" value="1"/>
</dbReference>
<dbReference type="OrthoDB" id="276388at2759"/>
<dbReference type="PANTHER" id="PTHR37217">
    <property type="entry name" value="EXPRESSED PROTEIN"/>
    <property type="match status" value="1"/>
</dbReference>
<dbReference type="AlphaFoldDB" id="S8D2G1"/>
<dbReference type="InterPro" id="IPR029063">
    <property type="entry name" value="SAM-dependent_MTases_sf"/>
</dbReference>
<feature type="non-terminal residue" evidence="1">
    <location>
        <position position="1"/>
    </location>
</feature>
<feature type="non-terminal residue" evidence="1">
    <location>
        <position position="187"/>
    </location>
</feature>
<dbReference type="EMBL" id="AUSU01001189">
    <property type="protein sequence ID" value="EPS71591.1"/>
    <property type="molecule type" value="Genomic_DNA"/>
</dbReference>
<keyword evidence="2" id="KW-1185">Reference proteome</keyword>
<dbReference type="GO" id="GO:0009507">
    <property type="term" value="C:chloroplast"/>
    <property type="evidence" value="ECO:0007669"/>
    <property type="project" value="TreeGrafter"/>
</dbReference>
<evidence type="ECO:0000313" key="1">
    <source>
        <dbReference type="EMBL" id="EPS71591.1"/>
    </source>
</evidence>
<protein>
    <recommendedName>
        <fullName evidence="3">Methyltransferase type 11 domain-containing protein</fullName>
    </recommendedName>
</protein>
<evidence type="ECO:0000313" key="2">
    <source>
        <dbReference type="Proteomes" id="UP000015453"/>
    </source>
</evidence>
<evidence type="ECO:0008006" key="3">
    <source>
        <dbReference type="Google" id="ProtNLM"/>
    </source>
</evidence>
<comment type="caution">
    <text evidence="1">The sequence shown here is derived from an EMBL/GenBank/DDBJ whole genome shotgun (WGS) entry which is preliminary data.</text>
</comment>